<keyword evidence="3" id="KW-1185">Reference proteome</keyword>
<name>A0AAD9X7C8_9ROSI</name>
<sequence length="130" mass="14285">MDIDSFCESTPDQFPHNHGHQQQHDLLGQPPLLLDPELVCLKSSTSSDCWSAAASKAPSLDCGLAAVSETVSLTEERSRNHDHVQKIHNQASLSSSVFKLCSLFCVLCFLILRWLGFFCLLLPGFCPGLV</sequence>
<evidence type="ECO:0000313" key="2">
    <source>
        <dbReference type="EMBL" id="KAK2654093.1"/>
    </source>
</evidence>
<reference evidence="2" key="1">
    <citation type="journal article" date="2023" name="Plant J.">
        <title>Genome sequences and population genomics provide insights into the demographic history, inbreeding, and mutation load of two 'living fossil' tree species of Dipteronia.</title>
        <authorList>
            <person name="Feng Y."/>
            <person name="Comes H.P."/>
            <person name="Chen J."/>
            <person name="Zhu S."/>
            <person name="Lu R."/>
            <person name="Zhang X."/>
            <person name="Li P."/>
            <person name="Qiu J."/>
            <person name="Olsen K.M."/>
            <person name="Qiu Y."/>
        </authorList>
    </citation>
    <scope>NUCLEOTIDE SEQUENCE</scope>
    <source>
        <strain evidence="2">KIB01</strain>
    </source>
</reference>
<proteinExistence type="predicted"/>
<evidence type="ECO:0000313" key="3">
    <source>
        <dbReference type="Proteomes" id="UP001280121"/>
    </source>
</evidence>
<dbReference type="EMBL" id="JANJYI010000004">
    <property type="protein sequence ID" value="KAK2654093.1"/>
    <property type="molecule type" value="Genomic_DNA"/>
</dbReference>
<organism evidence="2 3">
    <name type="scientific">Dipteronia dyeriana</name>
    <dbReference type="NCBI Taxonomy" id="168575"/>
    <lineage>
        <taxon>Eukaryota</taxon>
        <taxon>Viridiplantae</taxon>
        <taxon>Streptophyta</taxon>
        <taxon>Embryophyta</taxon>
        <taxon>Tracheophyta</taxon>
        <taxon>Spermatophyta</taxon>
        <taxon>Magnoliopsida</taxon>
        <taxon>eudicotyledons</taxon>
        <taxon>Gunneridae</taxon>
        <taxon>Pentapetalae</taxon>
        <taxon>rosids</taxon>
        <taxon>malvids</taxon>
        <taxon>Sapindales</taxon>
        <taxon>Sapindaceae</taxon>
        <taxon>Hippocastanoideae</taxon>
        <taxon>Acereae</taxon>
        <taxon>Dipteronia</taxon>
    </lineage>
</organism>
<dbReference type="Proteomes" id="UP001280121">
    <property type="component" value="Unassembled WGS sequence"/>
</dbReference>
<keyword evidence="1" id="KW-0812">Transmembrane</keyword>
<comment type="caution">
    <text evidence="2">The sequence shown here is derived from an EMBL/GenBank/DDBJ whole genome shotgun (WGS) entry which is preliminary data.</text>
</comment>
<protein>
    <submittedName>
        <fullName evidence="2">Uncharacterized protein</fullName>
    </submittedName>
</protein>
<keyword evidence="1" id="KW-0472">Membrane</keyword>
<keyword evidence="1" id="KW-1133">Transmembrane helix</keyword>
<gene>
    <name evidence="2" type="ORF">Ddye_013949</name>
</gene>
<accession>A0AAD9X7C8</accession>
<feature type="transmembrane region" description="Helical" evidence="1">
    <location>
        <begin position="100"/>
        <end position="125"/>
    </location>
</feature>
<dbReference type="AlphaFoldDB" id="A0AAD9X7C8"/>
<evidence type="ECO:0000256" key="1">
    <source>
        <dbReference type="SAM" id="Phobius"/>
    </source>
</evidence>